<dbReference type="AlphaFoldDB" id="A0A0G3XBL9"/>
<dbReference type="Proteomes" id="UP000035287">
    <property type="component" value="Chromosome"/>
</dbReference>
<proteinExistence type="predicted"/>
<dbReference type="PATRIC" id="fig|1348774.3.peg.337"/>
<protein>
    <submittedName>
        <fullName evidence="1">Uncharacterized protein</fullName>
    </submittedName>
</protein>
<gene>
    <name evidence="1" type="ORF">AB433_01590</name>
</gene>
<keyword evidence="2" id="KW-1185">Reference proteome</keyword>
<dbReference type="KEGG" id="cna:AB433_01590"/>
<evidence type="ECO:0000313" key="2">
    <source>
        <dbReference type="Proteomes" id="UP000035287"/>
    </source>
</evidence>
<dbReference type="RefSeq" id="WP_047819656.1">
    <property type="nucleotide sequence ID" value="NZ_CP011770.1"/>
</dbReference>
<evidence type="ECO:0000313" key="1">
    <source>
        <dbReference type="EMBL" id="AKM08960.1"/>
    </source>
</evidence>
<organism evidence="1 2">
    <name type="scientific">Croceicoccus naphthovorans</name>
    <dbReference type="NCBI Taxonomy" id="1348774"/>
    <lineage>
        <taxon>Bacteria</taxon>
        <taxon>Pseudomonadati</taxon>
        <taxon>Pseudomonadota</taxon>
        <taxon>Alphaproteobacteria</taxon>
        <taxon>Sphingomonadales</taxon>
        <taxon>Erythrobacteraceae</taxon>
        <taxon>Croceicoccus</taxon>
    </lineage>
</organism>
<reference evidence="1 2" key="1">
    <citation type="submission" date="2015-06" db="EMBL/GenBank/DDBJ databases">
        <authorList>
            <person name="Zeng Y."/>
            <person name="Huang Y."/>
        </authorList>
    </citation>
    <scope>NUCLEOTIDE SEQUENCE [LARGE SCALE GENOMIC DNA]</scope>
    <source>
        <strain evidence="1 2">PQ-2</strain>
    </source>
</reference>
<dbReference type="EMBL" id="CP011770">
    <property type="protein sequence ID" value="AKM08960.1"/>
    <property type="molecule type" value="Genomic_DNA"/>
</dbReference>
<dbReference type="OrthoDB" id="7433294at2"/>
<sequence length="68" mass="7540">MHTYQLRLSDDDRGIARTIEFEAADTAGALNILGNVEPGRRAELWEAENYICSLSRDGDSGGLWNINT</sequence>
<accession>A0A0G3XBL9</accession>
<name>A0A0G3XBL9_9SPHN</name>